<dbReference type="InterPro" id="IPR011009">
    <property type="entry name" value="Kinase-like_dom_sf"/>
</dbReference>
<keyword evidence="8" id="KW-0418">Kinase</keyword>
<dbReference type="GO" id="GO:0005829">
    <property type="term" value="C:cytosol"/>
    <property type="evidence" value="ECO:0007669"/>
    <property type="project" value="TreeGrafter"/>
</dbReference>
<dbReference type="PIRSF" id="PIRSF037993">
    <property type="entry name" value="STPK_Pim-1"/>
    <property type="match status" value="1"/>
</dbReference>
<sequence length="302" mass="35282">MEKSNFYKKQSAYESIKAAKDINEFTIINQLGKGSSGFVRNAIHIKTGTKVIIKYVVKSLVLRGCWTDINTLAKYKVNLKCNSVNRRFPNEIAVLQYIYDELNGNVPDNITKLITYWEDSFYYYLIFTDTDFDSDLFDYIDKNPNSIMPENEARTIFKNILEAIQILHHHNIVHRDIKDENVLINYRTKEIQLIDYGSSAFYKKDQKLSNFVGSFLFAAPEIIKGMSYEGPPQDIWSLGILLYTMIYKATPFNDYYEILRAKMRFPPGVSKECQELILWMTNRDISKRPSIDDVLNHPWLNK</sequence>
<dbReference type="Gene3D" id="1.10.510.10">
    <property type="entry name" value="Transferase(Phosphotransferase) domain 1"/>
    <property type="match status" value="1"/>
</dbReference>
<comment type="similarity">
    <text evidence="6">Belongs to the protein kinase superfamily.</text>
</comment>
<feature type="binding site" evidence="5">
    <location>
        <position position="58"/>
    </location>
    <ligand>
        <name>ATP</name>
        <dbReference type="ChEBI" id="CHEBI:30616"/>
    </ligand>
</feature>
<evidence type="ECO:0000313" key="8">
    <source>
        <dbReference type="EMBL" id="ORY64559.1"/>
    </source>
</evidence>
<evidence type="ECO:0000256" key="3">
    <source>
        <dbReference type="PIRSR" id="PIRSR037993-1"/>
    </source>
</evidence>
<evidence type="ECO:0000256" key="6">
    <source>
        <dbReference type="RuleBase" id="RU000304"/>
    </source>
</evidence>
<keyword evidence="6" id="KW-0723">Serine/threonine-protein kinase</keyword>
<feature type="binding site" evidence="4">
    <location>
        <begin position="31"/>
        <end position="39"/>
    </location>
    <ligand>
        <name>ATP</name>
        <dbReference type="ChEBI" id="CHEBI:30616"/>
    </ligand>
</feature>
<dbReference type="AlphaFoldDB" id="A0A1Y2DZA8"/>
<dbReference type="GO" id="GO:0035556">
    <property type="term" value="P:intracellular signal transduction"/>
    <property type="evidence" value="ECO:0007669"/>
    <property type="project" value="TreeGrafter"/>
</dbReference>
<dbReference type="InterPro" id="IPR017441">
    <property type="entry name" value="Protein_kinase_ATP_BS"/>
</dbReference>
<dbReference type="GO" id="GO:0005634">
    <property type="term" value="C:nucleus"/>
    <property type="evidence" value="ECO:0007669"/>
    <property type="project" value="TreeGrafter"/>
</dbReference>
<gene>
    <name evidence="8" type="ORF">LY90DRAFT_407087</name>
</gene>
<evidence type="ECO:0000256" key="4">
    <source>
        <dbReference type="PIRSR" id="PIRSR037993-2"/>
    </source>
</evidence>
<feature type="binding site" evidence="4">
    <location>
        <position position="54"/>
    </location>
    <ligand>
        <name>ATP</name>
        <dbReference type="ChEBI" id="CHEBI:30616"/>
    </ligand>
</feature>
<dbReference type="InterPro" id="IPR017348">
    <property type="entry name" value="PIM1/2/3"/>
</dbReference>
<dbReference type="GO" id="GO:0045719">
    <property type="term" value="P:negative regulation of glycogen biosynthetic process"/>
    <property type="evidence" value="ECO:0007669"/>
    <property type="project" value="TreeGrafter"/>
</dbReference>
<name>A0A1Y2DZA8_9FUNG</name>
<evidence type="ECO:0000313" key="9">
    <source>
        <dbReference type="Proteomes" id="UP000193920"/>
    </source>
</evidence>
<dbReference type="Proteomes" id="UP000193920">
    <property type="component" value="Unassembled WGS sequence"/>
</dbReference>
<dbReference type="GO" id="GO:0005524">
    <property type="term" value="F:ATP binding"/>
    <property type="evidence" value="ECO:0007669"/>
    <property type="project" value="UniProtKB-UniRule"/>
</dbReference>
<dbReference type="GO" id="GO:0043066">
    <property type="term" value="P:negative regulation of apoptotic process"/>
    <property type="evidence" value="ECO:0007669"/>
    <property type="project" value="InterPro"/>
</dbReference>
<dbReference type="PROSITE" id="PS50011">
    <property type="entry name" value="PROTEIN_KINASE_DOM"/>
    <property type="match status" value="1"/>
</dbReference>
<dbReference type="GO" id="GO:0004674">
    <property type="term" value="F:protein serine/threonine kinase activity"/>
    <property type="evidence" value="ECO:0007669"/>
    <property type="project" value="UniProtKB-KW"/>
</dbReference>
<comment type="caution">
    <text evidence="8">The sequence shown here is derived from an EMBL/GenBank/DDBJ whole genome shotgun (WGS) entry which is preliminary data.</text>
</comment>
<dbReference type="Pfam" id="PF00069">
    <property type="entry name" value="Pkinase"/>
    <property type="match status" value="1"/>
</dbReference>
<dbReference type="InterPro" id="IPR000719">
    <property type="entry name" value="Prot_kinase_dom"/>
</dbReference>
<organism evidence="8 9">
    <name type="scientific">Neocallimastix californiae</name>
    <dbReference type="NCBI Taxonomy" id="1754190"/>
    <lineage>
        <taxon>Eukaryota</taxon>
        <taxon>Fungi</taxon>
        <taxon>Fungi incertae sedis</taxon>
        <taxon>Chytridiomycota</taxon>
        <taxon>Chytridiomycota incertae sedis</taxon>
        <taxon>Neocallimastigomycetes</taxon>
        <taxon>Neocallimastigales</taxon>
        <taxon>Neocallimastigaceae</taxon>
        <taxon>Neocallimastix</taxon>
    </lineage>
</organism>
<evidence type="ECO:0000256" key="1">
    <source>
        <dbReference type="ARBA" id="ARBA00022741"/>
    </source>
</evidence>
<evidence type="ECO:0000259" key="7">
    <source>
        <dbReference type="PROSITE" id="PS50011"/>
    </source>
</evidence>
<evidence type="ECO:0000256" key="5">
    <source>
        <dbReference type="PROSITE-ProRule" id="PRU10141"/>
    </source>
</evidence>
<proteinExistence type="inferred from homology"/>
<keyword evidence="8" id="KW-0808">Transferase</keyword>
<keyword evidence="1 5" id="KW-0547">Nucleotide-binding</keyword>
<feature type="domain" description="Protein kinase" evidence="7">
    <location>
        <begin position="25"/>
        <end position="300"/>
    </location>
</feature>
<dbReference type="SUPFAM" id="SSF56112">
    <property type="entry name" value="Protein kinase-like (PK-like)"/>
    <property type="match status" value="1"/>
</dbReference>
<dbReference type="SMART" id="SM00220">
    <property type="entry name" value="S_TKc"/>
    <property type="match status" value="1"/>
</dbReference>
<dbReference type="PROSITE" id="PS00107">
    <property type="entry name" value="PROTEIN_KINASE_ATP"/>
    <property type="match status" value="1"/>
</dbReference>
<accession>A0A1Y2DZA8</accession>
<dbReference type="PANTHER" id="PTHR24346">
    <property type="entry name" value="MAP/MICROTUBULE AFFINITY-REGULATING KINASE"/>
    <property type="match status" value="1"/>
</dbReference>
<dbReference type="InterPro" id="IPR008271">
    <property type="entry name" value="Ser/Thr_kinase_AS"/>
</dbReference>
<dbReference type="PROSITE" id="PS00108">
    <property type="entry name" value="PROTEIN_KINASE_ST"/>
    <property type="match status" value="1"/>
</dbReference>
<keyword evidence="2 4" id="KW-0067">ATP-binding</keyword>
<dbReference type="OrthoDB" id="10252171at2759"/>
<dbReference type="EMBL" id="MCOG01000054">
    <property type="protein sequence ID" value="ORY64559.1"/>
    <property type="molecule type" value="Genomic_DNA"/>
</dbReference>
<feature type="binding site" evidence="4">
    <location>
        <position position="135"/>
    </location>
    <ligand>
        <name>ATP</name>
        <dbReference type="ChEBI" id="CHEBI:30616"/>
    </ligand>
</feature>
<dbReference type="Gene3D" id="3.30.200.20">
    <property type="entry name" value="Phosphorylase Kinase, domain 1"/>
    <property type="match status" value="1"/>
</dbReference>
<evidence type="ECO:0000256" key="2">
    <source>
        <dbReference type="ARBA" id="ARBA00022840"/>
    </source>
</evidence>
<reference evidence="8 9" key="1">
    <citation type="submission" date="2016-08" db="EMBL/GenBank/DDBJ databases">
        <title>A Parts List for Fungal Cellulosomes Revealed by Comparative Genomics.</title>
        <authorList>
            <consortium name="DOE Joint Genome Institute"/>
            <person name="Haitjema C.H."/>
            <person name="Gilmore S.P."/>
            <person name="Henske J.K."/>
            <person name="Solomon K.V."/>
            <person name="De Groot R."/>
            <person name="Kuo A."/>
            <person name="Mondo S.J."/>
            <person name="Salamov A.A."/>
            <person name="Labutti K."/>
            <person name="Zhao Z."/>
            <person name="Chiniquy J."/>
            <person name="Barry K."/>
            <person name="Brewer H.M."/>
            <person name="Purvine S.O."/>
            <person name="Wright A.T."/>
            <person name="Boxma B."/>
            <person name="Van Alen T."/>
            <person name="Hackstein J.H."/>
            <person name="Baker S.E."/>
            <person name="Grigoriev I.V."/>
            <person name="O'Malley M.A."/>
        </authorList>
    </citation>
    <scope>NUCLEOTIDE SEQUENCE [LARGE SCALE GENOMIC DNA]</scope>
    <source>
        <strain evidence="8 9">G1</strain>
    </source>
</reference>
<dbReference type="PANTHER" id="PTHR24346:SF51">
    <property type="entry name" value="PAS DOMAIN-CONTAINING SERINE_THREONINE-PROTEIN KINASE"/>
    <property type="match status" value="1"/>
</dbReference>
<protein>
    <submittedName>
        <fullName evidence="8">Kinase-like protein</fullName>
    </submittedName>
</protein>
<dbReference type="STRING" id="1754190.A0A1Y2DZA8"/>
<feature type="active site" description="Proton acceptor" evidence="3">
    <location>
        <position position="176"/>
    </location>
</feature>
<keyword evidence="9" id="KW-1185">Reference proteome</keyword>